<keyword evidence="3" id="KW-1185">Reference proteome</keyword>
<dbReference type="EMBL" id="KZ999722">
    <property type="protein sequence ID" value="RKO84799.1"/>
    <property type="molecule type" value="Genomic_DNA"/>
</dbReference>
<dbReference type="Proteomes" id="UP000269721">
    <property type="component" value="Unassembled WGS sequence"/>
</dbReference>
<feature type="region of interest" description="Disordered" evidence="1">
    <location>
        <begin position="48"/>
        <end position="79"/>
    </location>
</feature>
<sequence>MSAQACRTIGRDGAVRDGESLTQVSNVWSRAQAGDFQQTVRRCSSILKQRPGDAIKTQRKSKGQDRTARGTKGEADDQGKKTYMVKQIRQIATNPDNIFQHARPDSDSALQDIYECFIQHPSGARLSSSTGRSPRFLAMAGGQSCPCDRPPDRRACLNLRQPTTLTALVVTLLAPSHAALHESGHLPGAGWTGWDEIDIRLGGTAEVPALRAVLSRGLVADPARVLVAAMGAGRAEAVEAVYEHLADLAPGPTHPLSGNPTLQRMLLAHVLRTVNAPLFTRAVHHIPADAPAWRETAGDLLRAPAILDMVLARAFADPRLLLSEAVLAVRDEEMLAEVVRIARAADVAVGATKAGRVLLQRAAIDRQAGLVAKILRLGVVPDEDAESMAQAGGDRGCIRLISKARKIAFSKI</sequence>
<organism evidence="2 3">
    <name type="scientific">Blyttiomyces helicus</name>
    <dbReference type="NCBI Taxonomy" id="388810"/>
    <lineage>
        <taxon>Eukaryota</taxon>
        <taxon>Fungi</taxon>
        <taxon>Fungi incertae sedis</taxon>
        <taxon>Chytridiomycota</taxon>
        <taxon>Chytridiomycota incertae sedis</taxon>
        <taxon>Chytridiomycetes</taxon>
        <taxon>Chytridiomycetes incertae sedis</taxon>
        <taxon>Blyttiomyces</taxon>
    </lineage>
</organism>
<proteinExistence type="predicted"/>
<feature type="compositionally biased region" description="Basic and acidic residues" evidence="1">
    <location>
        <begin position="62"/>
        <end position="79"/>
    </location>
</feature>
<gene>
    <name evidence="2" type="ORF">BDK51DRAFT_44174</name>
</gene>
<evidence type="ECO:0000313" key="3">
    <source>
        <dbReference type="Proteomes" id="UP000269721"/>
    </source>
</evidence>
<name>A0A4P9VYE4_9FUNG</name>
<dbReference type="AlphaFoldDB" id="A0A4P9VYE4"/>
<reference evidence="3" key="1">
    <citation type="journal article" date="2018" name="Nat. Microbiol.">
        <title>Leveraging single-cell genomics to expand the fungal tree of life.</title>
        <authorList>
            <person name="Ahrendt S.R."/>
            <person name="Quandt C.A."/>
            <person name="Ciobanu D."/>
            <person name="Clum A."/>
            <person name="Salamov A."/>
            <person name="Andreopoulos B."/>
            <person name="Cheng J.F."/>
            <person name="Woyke T."/>
            <person name="Pelin A."/>
            <person name="Henrissat B."/>
            <person name="Reynolds N.K."/>
            <person name="Benny G.L."/>
            <person name="Smith M.E."/>
            <person name="James T.Y."/>
            <person name="Grigoriev I.V."/>
        </authorList>
    </citation>
    <scope>NUCLEOTIDE SEQUENCE [LARGE SCALE GENOMIC DNA]</scope>
</reference>
<evidence type="ECO:0000256" key="1">
    <source>
        <dbReference type="SAM" id="MobiDB-lite"/>
    </source>
</evidence>
<accession>A0A4P9VYE4</accession>
<evidence type="ECO:0000313" key="2">
    <source>
        <dbReference type="EMBL" id="RKO84799.1"/>
    </source>
</evidence>
<protein>
    <submittedName>
        <fullName evidence="2">Uncharacterized protein</fullName>
    </submittedName>
</protein>